<dbReference type="Gene3D" id="3.40.50.12640">
    <property type="entry name" value="Phosphopantoate/pantothenate synthetase"/>
    <property type="match status" value="1"/>
</dbReference>
<dbReference type="GO" id="GO:0016881">
    <property type="term" value="F:acid-amino acid ligase activity"/>
    <property type="evidence" value="ECO:0007669"/>
    <property type="project" value="UniProtKB-UniRule"/>
</dbReference>
<feature type="binding site" evidence="5">
    <location>
        <begin position="183"/>
        <end position="184"/>
    </location>
    <ligand>
        <name>ATP</name>
        <dbReference type="ChEBI" id="CHEBI:30616"/>
    </ligand>
</feature>
<dbReference type="PANTHER" id="PTHR40695">
    <property type="entry name" value="4-PHOSPHOPANTOATE--BETA-ALANINE LIGASE"/>
    <property type="match status" value="1"/>
</dbReference>
<reference evidence="6 7" key="1">
    <citation type="submission" date="2016-08" db="EMBL/GenBank/DDBJ databases">
        <title>New Insights into Marine Group III Euryarchaeota, from dark to light.</title>
        <authorList>
            <person name="Haro-Moreno J.M."/>
            <person name="Rodriguez-Valera F."/>
            <person name="Lopez-Garcia P."/>
            <person name="Moreira D."/>
            <person name="Martin-Cuadrado A.B."/>
        </authorList>
    </citation>
    <scope>NUCLEOTIDE SEQUENCE [LARGE SCALE GENOMIC DNA]</scope>
    <source>
        <strain evidence="6">CG-Bathy1</strain>
    </source>
</reference>
<keyword evidence="3 5" id="KW-0067">ATP-binding</keyword>
<dbReference type="SUPFAM" id="SSF52467">
    <property type="entry name" value="DHS-like NAD/FAD-binding domain"/>
    <property type="match status" value="1"/>
</dbReference>
<keyword evidence="4 5" id="KW-0173">Coenzyme A biosynthesis</keyword>
<sequence length="235" mass="25225">MSNIPPDHPRYHSLMARKRLVELGDLVAKEGLIAHGRGEAFDYLLGEATCPPALEAIKAAAQTIREAKAPVISVNGNVVALAAEEIADLSKMSDAKVEINLFHRTSERVSGLFEIMKGVGIEALGEEVDDTIPGLSSERAKCCSEGIGSADVVIVPLEDGDRCQALVDMGKTVITIDLNPLSRTSQTAHITIVDELTRCLPLLIDAVRGGVDVDGFNNKENLKEVLGFISDRIKN</sequence>
<feature type="binding site" evidence="5">
    <location>
        <begin position="177"/>
        <end position="179"/>
    </location>
    <ligand>
        <name>ATP</name>
        <dbReference type="ChEBI" id="CHEBI:30616"/>
    </ligand>
</feature>
<proteinExistence type="inferred from homology"/>
<evidence type="ECO:0000256" key="3">
    <source>
        <dbReference type="ARBA" id="ARBA00022840"/>
    </source>
</evidence>
<comment type="function">
    <text evidence="5">Catalyzes the condensation of (R)-4-phosphopantoate and beta-alanine to 4'-phosphopantothenate in the CoA biosynthesis pathway.</text>
</comment>
<evidence type="ECO:0000256" key="2">
    <source>
        <dbReference type="ARBA" id="ARBA00022741"/>
    </source>
</evidence>
<dbReference type="GO" id="GO:0005524">
    <property type="term" value="F:ATP binding"/>
    <property type="evidence" value="ECO:0007669"/>
    <property type="project" value="UniProtKB-KW"/>
</dbReference>
<accession>A0A1J5T0L6</accession>
<dbReference type="AlphaFoldDB" id="A0A1J5T0L6"/>
<evidence type="ECO:0000256" key="1">
    <source>
        <dbReference type="ARBA" id="ARBA00022598"/>
    </source>
</evidence>
<dbReference type="GO" id="GO:0015937">
    <property type="term" value="P:coenzyme A biosynthetic process"/>
    <property type="evidence" value="ECO:0007669"/>
    <property type="project" value="UniProtKB-UniRule"/>
</dbReference>
<dbReference type="Pfam" id="PF02006">
    <property type="entry name" value="PPS_PS"/>
    <property type="match status" value="1"/>
</dbReference>
<dbReference type="InterPro" id="IPR002855">
    <property type="entry name" value="PPS/PS"/>
</dbReference>
<dbReference type="HAMAP" id="MF_02224">
    <property type="entry name" value="PPS"/>
    <property type="match status" value="1"/>
</dbReference>
<gene>
    <name evidence="6" type="ORF">BEU04_02960</name>
</gene>
<dbReference type="NCBIfam" id="NF010324">
    <property type="entry name" value="PRK13761.1"/>
    <property type="match status" value="1"/>
</dbReference>
<evidence type="ECO:0000256" key="5">
    <source>
        <dbReference type="HAMAP-Rule" id="MF_02224"/>
    </source>
</evidence>
<comment type="pathway">
    <text evidence="5">Cofactor biosynthesis; coenzyme A biosynthesis.</text>
</comment>
<dbReference type="EC" id="6.3.2.36" evidence="5"/>
<comment type="catalytic activity">
    <reaction evidence="5">
        <text>(R)-4-phosphopantoate + beta-alanine + ATP = (R)-4'-phosphopantothenate + AMP + diphosphate + H(+)</text>
        <dbReference type="Rhea" id="RHEA:27930"/>
        <dbReference type="ChEBI" id="CHEBI:10986"/>
        <dbReference type="ChEBI" id="CHEBI:15378"/>
        <dbReference type="ChEBI" id="CHEBI:30616"/>
        <dbReference type="ChEBI" id="CHEBI:33019"/>
        <dbReference type="ChEBI" id="CHEBI:57966"/>
        <dbReference type="ChEBI" id="CHEBI:61294"/>
        <dbReference type="ChEBI" id="CHEBI:456215"/>
        <dbReference type="EC" id="6.3.2.36"/>
    </reaction>
</comment>
<organism evidence="6 7">
    <name type="scientific">Marine Group III euryarchaeote CG-Bathy1</name>
    <dbReference type="NCBI Taxonomy" id="1889001"/>
    <lineage>
        <taxon>Archaea</taxon>
        <taxon>Methanobacteriati</taxon>
        <taxon>Thermoplasmatota</taxon>
        <taxon>Thermoplasmata</taxon>
        <taxon>Candidatus Thermoprofundales</taxon>
    </lineage>
</organism>
<evidence type="ECO:0000313" key="6">
    <source>
        <dbReference type="EMBL" id="OIR14401.1"/>
    </source>
</evidence>
<feature type="binding site" evidence="5">
    <location>
        <position position="17"/>
    </location>
    <ligand>
        <name>ATP</name>
        <dbReference type="ChEBI" id="CHEBI:30616"/>
    </ligand>
</feature>
<comment type="caution">
    <text evidence="5">Lacks conserved residue(s) required for the propagation of feature annotation.</text>
</comment>
<comment type="subunit">
    <text evidence="5">Homodimer.</text>
</comment>
<evidence type="ECO:0000256" key="4">
    <source>
        <dbReference type="ARBA" id="ARBA00022993"/>
    </source>
</evidence>
<dbReference type="InterPro" id="IPR038138">
    <property type="entry name" value="PPS/PS_sf"/>
</dbReference>
<feature type="binding site" evidence="5">
    <location>
        <position position="37"/>
    </location>
    <ligand>
        <name>ATP</name>
        <dbReference type="ChEBI" id="CHEBI:30616"/>
    </ligand>
</feature>
<comment type="similarity">
    <text evidence="5">Belongs to the archaeal phosphopantothenate synthetase family.</text>
</comment>
<keyword evidence="2 5" id="KW-0547">Nucleotide-binding</keyword>
<dbReference type="EMBL" id="MIYU01000019">
    <property type="protein sequence ID" value="OIR14401.1"/>
    <property type="molecule type" value="Genomic_DNA"/>
</dbReference>
<protein>
    <recommendedName>
        <fullName evidence="5">4-phosphopantoate--beta-alanine ligase</fullName>
        <ecNumber evidence="5">6.3.2.36</ecNumber>
    </recommendedName>
    <alternativeName>
        <fullName evidence="5">Phosphopantothenate synthetase</fullName>
        <shortName evidence="5">PPS</shortName>
    </alternativeName>
</protein>
<keyword evidence="1 5" id="KW-0436">Ligase</keyword>
<dbReference type="Proteomes" id="UP000183815">
    <property type="component" value="Unassembled WGS sequence"/>
</dbReference>
<name>A0A1J5T0L6_9ARCH</name>
<evidence type="ECO:0000313" key="7">
    <source>
        <dbReference type="Proteomes" id="UP000183815"/>
    </source>
</evidence>
<dbReference type="UniPathway" id="UPA00241"/>
<comment type="caution">
    <text evidence="6">The sequence shown here is derived from an EMBL/GenBank/DDBJ whole genome shotgun (WGS) entry which is preliminary data.</text>
</comment>
<dbReference type="PANTHER" id="PTHR40695:SF1">
    <property type="entry name" value="4-PHOSPHOPANTOATE--BETA-ALANINE LIGASE"/>
    <property type="match status" value="1"/>
</dbReference>
<dbReference type="InterPro" id="IPR029035">
    <property type="entry name" value="DHS-like_NAD/FAD-binding_dom"/>
</dbReference>